<accession>A0A7S2GL25</accession>
<dbReference type="AlphaFoldDB" id="A0A7S2GL25"/>
<keyword evidence="1" id="KW-0472">Membrane</keyword>
<feature type="transmembrane region" description="Helical" evidence="1">
    <location>
        <begin position="88"/>
        <end position="109"/>
    </location>
</feature>
<organism evidence="2">
    <name type="scientific">Octactis speculum</name>
    <dbReference type="NCBI Taxonomy" id="3111310"/>
    <lineage>
        <taxon>Eukaryota</taxon>
        <taxon>Sar</taxon>
        <taxon>Stramenopiles</taxon>
        <taxon>Ochrophyta</taxon>
        <taxon>Dictyochophyceae</taxon>
        <taxon>Dictyochales</taxon>
        <taxon>Dictyochaceae</taxon>
        <taxon>Octactis</taxon>
    </lineage>
</organism>
<gene>
    <name evidence="2" type="ORF">DSPE1174_LOCUS22920</name>
</gene>
<protein>
    <submittedName>
        <fullName evidence="2">Uncharacterized protein</fullName>
    </submittedName>
</protein>
<keyword evidence="1" id="KW-1133">Transmembrane helix</keyword>
<dbReference type="EMBL" id="HBGS01044460">
    <property type="protein sequence ID" value="CAD9456175.1"/>
    <property type="molecule type" value="Transcribed_RNA"/>
</dbReference>
<name>A0A7S2GL25_9STRA</name>
<evidence type="ECO:0000256" key="1">
    <source>
        <dbReference type="SAM" id="Phobius"/>
    </source>
</evidence>
<proteinExistence type="predicted"/>
<reference evidence="2" key="1">
    <citation type="submission" date="2021-01" db="EMBL/GenBank/DDBJ databases">
        <authorList>
            <person name="Corre E."/>
            <person name="Pelletier E."/>
            <person name="Niang G."/>
            <person name="Scheremetjew M."/>
            <person name="Finn R."/>
            <person name="Kale V."/>
            <person name="Holt S."/>
            <person name="Cochrane G."/>
            <person name="Meng A."/>
            <person name="Brown T."/>
            <person name="Cohen L."/>
        </authorList>
    </citation>
    <scope>NUCLEOTIDE SEQUENCE</scope>
    <source>
        <strain evidence="2">CCMP1381</strain>
    </source>
</reference>
<keyword evidence="1" id="KW-0812">Transmembrane</keyword>
<sequence>MRQRSNTSTKFSASTILFRERTLDDQRSHLISFPDQFRSFFCHIRELMSIMVLFQIGNGNGNEAISLEHQDPEYRHEIYKRHPSEASAYGGFCIVQFGAPISIAFLYHMKLFYS</sequence>
<evidence type="ECO:0000313" key="2">
    <source>
        <dbReference type="EMBL" id="CAD9456175.1"/>
    </source>
</evidence>